<feature type="non-terminal residue" evidence="2">
    <location>
        <position position="1"/>
    </location>
</feature>
<organism evidence="2">
    <name type="scientific">Tanacetum cinerariifolium</name>
    <name type="common">Dalmatian daisy</name>
    <name type="synonym">Chrysanthemum cinerariifolium</name>
    <dbReference type="NCBI Taxonomy" id="118510"/>
    <lineage>
        <taxon>Eukaryota</taxon>
        <taxon>Viridiplantae</taxon>
        <taxon>Streptophyta</taxon>
        <taxon>Embryophyta</taxon>
        <taxon>Tracheophyta</taxon>
        <taxon>Spermatophyta</taxon>
        <taxon>Magnoliopsida</taxon>
        <taxon>eudicotyledons</taxon>
        <taxon>Gunneridae</taxon>
        <taxon>Pentapetalae</taxon>
        <taxon>asterids</taxon>
        <taxon>campanulids</taxon>
        <taxon>Asterales</taxon>
        <taxon>Asteraceae</taxon>
        <taxon>Asteroideae</taxon>
        <taxon>Anthemideae</taxon>
        <taxon>Anthemidinae</taxon>
        <taxon>Tanacetum</taxon>
    </lineage>
</organism>
<dbReference type="AlphaFoldDB" id="A0A699V0G1"/>
<comment type="caution">
    <text evidence="2">The sequence shown here is derived from an EMBL/GenBank/DDBJ whole genome shotgun (WGS) entry which is preliminary data.</text>
</comment>
<reference evidence="2" key="1">
    <citation type="journal article" date="2019" name="Sci. Rep.">
        <title>Draft genome of Tanacetum cinerariifolium, the natural source of mosquito coil.</title>
        <authorList>
            <person name="Yamashiro T."/>
            <person name="Shiraishi A."/>
            <person name="Satake H."/>
            <person name="Nakayama K."/>
        </authorList>
    </citation>
    <scope>NUCLEOTIDE SEQUENCE</scope>
</reference>
<evidence type="ECO:0000256" key="1">
    <source>
        <dbReference type="SAM" id="MobiDB-lite"/>
    </source>
</evidence>
<proteinExistence type="predicted"/>
<feature type="region of interest" description="Disordered" evidence="1">
    <location>
        <begin position="127"/>
        <end position="146"/>
    </location>
</feature>
<name>A0A699V0G1_TANCI</name>
<accession>A0A699V0G1</accession>
<protein>
    <submittedName>
        <fullName evidence="2">Uncharacterized protein</fullName>
    </submittedName>
</protein>
<sequence length="166" mass="19231">ISDLMKKFLDIPQRIKEDYHSIKDDIPLVSVYTTRNVLVRGILISDAFLTEEIRATYDFKEYETVFMNVVILMNQPQLVVSTQGTHRSTPRAYKTPTFIAIPQKKKEEVRCWRIQFTKKVTQITIKKEKQRTPSIPPPRNDKESDEIFEDTPLSLTLCKTALAAEA</sequence>
<gene>
    <name evidence="2" type="ORF">Tci_899028</name>
</gene>
<dbReference type="EMBL" id="BKCJ011373900">
    <property type="protein sequence ID" value="GFD27059.1"/>
    <property type="molecule type" value="Genomic_DNA"/>
</dbReference>
<evidence type="ECO:0000313" key="2">
    <source>
        <dbReference type="EMBL" id="GFD27059.1"/>
    </source>
</evidence>